<protein>
    <submittedName>
        <fullName evidence="2">PICK1 isoform 10</fullName>
    </submittedName>
    <submittedName>
        <fullName evidence="1">PICK1 isoform 8</fullName>
    </submittedName>
</protein>
<dbReference type="Proteomes" id="UP000236370">
    <property type="component" value="Unassembled WGS sequence"/>
</dbReference>
<name>A0A2J8LNW2_PANTR</name>
<proteinExistence type="predicted"/>
<reference evidence="2 3" key="1">
    <citation type="submission" date="2017-12" db="EMBL/GenBank/DDBJ databases">
        <title>High-resolution comparative analysis of great ape genomes.</title>
        <authorList>
            <person name="Pollen A."/>
            <person name="Hastie A."/>
            <person name="Hormozdiari F."/>
            <person name="Dougherty M."/>
            <person name="Liu R."/>
            <person name="Chaisson M."/>
            <person name="Hoppe E."/>
            <person name="Hill C."/>
            <person name="Pang A."/>
            <person name="Hillier L."/>
            <person name="Baker C."/>
            <person name="Armstrong J."/>
            <person name="Shendure J."/>
            <person name="Paten B."/>
            <person name="Wilson R."/>
            <person name="Chao H."/>
            <person name="Schneider V."/>
            <person name="Ventura M."/>
            <person name="Kronenberg Z."/>
            <person name="Murali S."/>
            <person name="Gordon D."/>
            <person name="Cantsilieris S."/>
            <person name="Munson K."/>
            <person name="Nelson B."/>
            <person name="Raja A."/>
            <person name="Underwood J."/>
            <person name="Diekhans M."/>
            <person name="Fiddes I."/>
            <person name="Haussler D."/>
            <person name="Eichler E."/>
        </authorList>
    </citation>
    <scope>NUCLEOTIDE SEQUENCE [LARGE SCALE GENOMIC DNA]</scope>
    <source>
        <strain evidence="2">Yerkes chimp pedigree #C0471</strain>
        <tissue evidence="2">Blood</tissue>
    </source>
</reference>
<dbReference type="EMBL" id="NBAG03000283">
    <property type="protein sequence ID" value="PNI48959.1"/>
    <property type="molecule type" value="Genomic_DNA"/>
</dbReference>
<comment type="caution">
    <text evidence="2">The sequence shown here is derived from an EMBL/GenBank/DDBJ whole genome shotgun (WGS) entry which is preliminary data.</text>
</comment>
<dbReference type="AlphaFoldDB" id="A0A2J8LNW2"/>
<organism evidence="2 3">
    <name type="scientific">Pan troglodytes</name>
    <name type="common">Chimpanzee</name>
    <dbReference type="NCBI Taxonomy" id="9598"/>
    <lineage>
        <taxon>Eukaryota</taxon>
        <taxon>Metazoa</taxon>
        <taxon>Chordata</taxon>
        <taxon>Craniata</taxon>
        <taxon>Vertebrata</taxon>
        <taxon>Euteleostomi</taxon>
        <taxon>Mammalia</taxon>
        <taxon>Eutheria</taxon>
        <taxon>Euarchontoglires</taxon>
        <taxon>Primates</taxon>
        <taxon>Haplorrhini</taxon>
        <taxon>Catarrhini</taxon>
        <taxon>Hominidae</taxon>
        <taxon>Pan</taxon>
    </lineage>
</organism>
<accession>A0A2J8LNW2</accession>
<evidence type="ECO:0000313" key="1">
    <source>
        <dbReference type="EMBL" id="PNI48959.1"/>
    </source>
</evidence>
<evidence type="ECO:0000313" key="2">
    <source>
        <dbReference type="EMBL" id="PNI48960.1"/>
    </source>
</evidence>
<evidence type="ECO:0000313" key="3">
    <source>
        <dbReference type="Proteomes" id="UP000236370"/>
    </source>
</evidence>
<sequence>MFADLDYDIEEDKLYLTTPQQPWTAQWQLAMRSPVSMAGQSKGKLRWRWRR</sequence>
<gene>
    <name evidence="2" type="ORF">CK820_G0027653</name>
</gene>
<dbReference type="EMBL" id="NBAG03000283">
    <property type="protein sequence ID" value="PNI48960.1"/>
    <property type="molecule type" value="Genomic_DNA"/>
</dbReference>